<gene>
    <name evidence="9" type="ORF">Mrose_00277</name>
</gene>
<sequence>MVLWKNPYVRGLTGLLLLLLAARFLYLTADLWGILLGALLLAALVRPLVDRLEGLRLPRSLALGVTLLLLSLGLGLLGVELVRVAEQLAQYAATLPGAAGHLADWWNRLPGWLHASGLPLWLVGALEQAYGSLGQLLQGLSAELIPRLGSFAQSGLVPALTLLFGGAVKLAAFVVLFIYLLADGPRMGRSLLQRLPMSGRAWAERRVGYLERAVMGYFRGQLLVALSLGVLVGLGLGLLGVPLALPLGMLVGVLELIPYLGLALGAVMVVFAALPLGGLMVLKALLVLLGAAQLEGHLLAPLLVGQSTSLHPVTVLLALLLGERLAGVLGMLVAVPLTAALKLWLEDFWPWPPLRQDKGVR</sequence>
<feature type="transmembrane region" description="Helical" evidence="8">
    <location>
        <begin position="31"/>
        <end position="49"/>
    </location>
</feature>
<organism evidence="9 10">
    <name type="scientific">Calidithermus roseus</name>
    <dbReference type="NCBI Taxonomy" id="1644118"/>
    <lineage>
        <taxon>Bacteria</taxon>
        <taxon>Thermotogati</taxon>
        <taxon>Deinococcota</taxon>
        <taxon>Deinococci</taxon>
        <taxon>Thermales</taxon>
        <taxon>Thermaceae</taxon>
        <taxon>Calidithermus</taxon>
    </lineage>
</organism>
<keyword evidence="7 8" id="KW-0472">Membrane</keyword>
<keyword evidence="10" id="KW-1185">Reference proteome</keyword>
<feature type="transmembrane region" description="Helical" evidence="8">
    <location>
        <begin position="257"/>
        <end position="277"/>
    </location>
</feature>
<evidence type="ECO:0000256" key="8">
    <source>
        <dbReference type="SAM" id="Phobius"/>
    </source>
</evidence>
<dbReference type="InterPro" id="IPR002549">
    <property type="entry name" value="AI-2E-like"/>
</dbReference>
<dbReference type="Proteomes" id="UP000265341">
    <property type="component" value="Unassembled WGS sequence"/>
</dbReference>
<dbReference type="AlphaFoldDB" id="A0A399F1M4"/>
<evidence type="ECO:0000256" key="1">
    <source>
        <dbReference type="ARBA" id="ARBA00004651"/>
    </source>
</evidence>
<accession>A0A399F1M4</accession>
<dbReference type="GO" id="GO:0005886">
    <property type="term" value="C:plasma membrane"/>
    <property type="evidence" value="ECO:0007669"/>
    <property type="project" value="UniProtKB-SubCell"/>
</dbReference>
<comment type="subcellular location">
    <subcellularLocation>
        <location evidence="1">Cell membrane</location>
        <topology evidence="1">Multi-pass membrane protein</topology>
    </subcellularLocation>
</comment>
<dbReference type="EMBL" id="QWLA01000002">
    <property type="protein sequence ID" value="RIH89685.1"/>
    <property type="molecule type" value="Genomic_DNA"/>
</dbReference>
<name>A0A399F1M4_9DEIN</name>
<feature type="transmembrane region" description="Helical" evidence="8">
    <location>
        <begin position="7"/>
        <end position="25"/>
    </location>
</feature>
<feature type="transmembrane region" description="Helical" evidence="8">
    <location>
        <begin position="156"/>
        <end position="182"/>
    </location>
</feature>
<keyword evidence="6 8" id="KW-1133">Transmembrane helix</keyword>
<comment type="caution">
    <text evidence="9">The sequence shown here is derived from an EMBL/GenBank/DDBJ whole genome shotgun (WGS) entry which is preliminary data.</text>
</comment>
<evidence type="ECO:0000256" key="4">
    <source>
        <dbReference type="ARBA" id="ARBA00022475"/>
    </source>
</evidence>
<protein>
    <submittedName>
        <fullName evidence="9">Sporulation integral membrane protein YtvI</fullName>
    </submittedName>
</protein>
<evidence type="ECO:0000313" key="10">
    <source>
        <dbReference type="Proteomes" id="UP000265341"/>
    </source>
</evidence>
<evidence type="ECO:0000313" key="9">
    <source>
        <dbReference type="EMBL" id="RIH89685.1"/>
    </source>
</evidence>
<evidence type="ECO:0000256" key="6">
    <source>
        <dbReference type="ARBA" id="ARBA00022989"/>
    </source>
</evidence>
<dbReference type="PANTHER" id="PTHR21716">
    <property type="entry name" value="TRANSMEMBRANE PROTEIN"/>
    <property type="match status" value="1"/>
</dbReference>
<evidence type="ECO:0000256" key="7">
    <source>
        <dbReference type="ARBA" id="ARBA00023136"/>
    </source>
</evidence>
<keyword evidence="3" id="KW-0813">Transport</keyword>
<feature type="transmembrane region" description="Helical" evidence="8">
    <location>
        <begin position="61"/>
        <end position="79"/>
    </location>
</feature>
<feature type="transmembrane region" description="Helical" evidence="8">
    <location>
        <begin position="222"/>
        <end position="245"/>
    </location>
</feature>
<evidence type="ECO:0000256" key="3">
    <source>
        <dbReference type="ARBA" id="ARBA00022448"/>
    </source>
</evidence>
<reference evidence="9 10" key="1">
    <citation type="submission" date="2018-08" db="EMBL/GenBank/DDBJ databases">
        <title>Meiothermus roseus NBRC 110900 genome sequencing project.</title>
        <authorList>
            <person name="Da Costa M.S."/>
            <person name="Albuquerque L."/>
            <person name="Raposo P."/>
            <person name="Froufe H.J.C."/>
            <person name="Barroso C.S."/>
            <person name="Egas C."/>
        </authorList>
    </citation>
    <scope>NUCLEOTIDE SEQUENCE [LARGE SCALE GENOMIC DNA]</scope>
    <source>
        <strain evidence="9 10">NBRC 110900</strain>
    </source>
</reference>
<evidence type="ECO:0000256" key="2">
    <source>
        <dbReference type="ARBA" id="ARBA00009773"/>
    </source>
</evidence>
<dbReference type="PANTHER" id="PTHR21716:SF53">
    <property type="entry name" value="PERMEASE PERM-RELATED"/>
    <property type="match status" value="1"/>
</dbReference>
<comment type="similarity">
    <text evidence="2">Belongs to the autoinducer-2 exporter (AI-2E) (TC 2.A.86) family.</text>
</comment>
<proteinExistence type="inferred from homology"/>
<keyword evidence="4" id="KW-1003">Cell membrane</keyword>
<keyword evidence="5 8" id="KW-0812">Transmembrane</keyword>
<dbReference type="Pfam" id="PF01594">
    <property type="entry name" value="AI-2E_transport"/>
    <property type="match status" value="1"/>
</dbReference>
<evidence type="ECO:0000256" key="5">
    <source>
        <dbReference type="ARBA" id="ARBA00022692"/>
    </source>
</evidence>